<gene>
    <name evidence="4" type="ORF">CBE74_10715</name>
</gene>
<keyword evidence="5" id="KW-1185">Reference proteome</keyword>
<organism evidence="4 5">
    <name type="scientific">Corynebacterium silvaticum</name>
    <dbReference type="NCBI Taxonomy" id="2320431"/>
    <lineage>
        <taxon>Bacteria</taxon>
        <taxon>Bacillati</taxon>
        <taxon>Actinomycetota</taxon>
        <taxon>Actinomycetes</taxon>
        <taxon>Mycobacteriales</taxon>
        <taxon>Corynebacteriaceae</taxon>
        <taxon>Corynebacterium</taxon>
    </lineage>
</organism>
<reference evidence="4 5" key="2">
    <citation type="journal article" date="2020" name="Antonie Van Leeuwenhoek">
        <title>Phylogenomic characterisation of a novel corynebacterial species pathogenic to animals.</title>
        <authorList>
            <person name="Moller J."/>
            <person name="Musella L."/>
            <person name="Melnikov V."/>
            <person name="Geissdorfer W."/>
            <person name="Burkovski A."/>
            <person name="Sangal V."/>
        </authorList>
    </citation>
    <scope>NUCLEOTIDE SEQUENCE [LARGE SCALE GENOMIC DNA]</scope>
    <source>
        <strain evidence="4 5">PO100/5</strain>
    </source>
</reference>
<evidence type="ECO:0000313" key="4">
    <source>
        <dbReference type="EMBL" id="ARU46839.2"/>
    </source>
</evidence>
<dbReference type="GO" id="GO:0000155">
    <property type="term" value="F:phosphorelay sensor kinase activity"/>
    <property type="evidence" value="ECO:0007669"/>
    <property type="project" value="InterPro"/>
</dbReference>
<evidence type="ECO:0000313" key="5">
    <source>
        <dbReference type="Proteomes" id="UP000195652"/>
    </source>
</evidence>
<dbReference type="InterPro" id="IPR050482">
    <property type="entry name" value="Sensor_HK_TwoCompSys"/>
</dbReference>
<dbReference type="GO" id="GO:0046983">
    <property type="term" value="F:protein dimerization activity"/>
    <property type="evidence" value="ECO:0007669"/>
    <property type="project" value="InterPro"/>
</dbReference>
<dbReference type="OrthoDB" id="5241784at2"/>
<keyword evidence="1" id="KW-0808">Transferase</keyword>
<reference evidence="4 5" key="1">
    <citation type="journal article" date="2014" name="BMC Vet. Res.">
        <title>First report of Corynebacterium pseudotuberculosis from caseous lymphadenitis lesions in Black Alentejano pig (Sus scrofa domesticus).</title>
        <authorList>
            <person name="Oliveira M."/>
            <person name="Barroco C."/>
            <person name="Mottola C."/>
            <person name="Santos R."/>
            <person name="Lemsaddek A."/>
            <person name="Tavares L."/>
            <person name="Semedo-Lemsaddek T."/>
        </authorList>
    </citation>
    <scope>NUCLEOTIDE SEQUENCE [LARGE SCALE GENOMIC DNA]</scope>
    <source>
        <strain evidence="4 5">PO100/5</strain>
    </source>
</reference>
<evidence type="ECO:0000256" key="3">
    <source>
        <dbReference type="ARBA" id="ARBA00023012"/>
    </source>
</evidence>
<evidence type="ECO:0000256" key="1">
    <source>
        <dbReference type="ARBA" id="ARBA00022679"/>
    </source>
</evidence>
<reference evidence="4 5" key="3">
    <citation type="journal article" date="2020" name="Int. J. Syst. Evol. Microbiol.">
        <title>Corynebacterium silvaticum sp. nov., a unique group of NTTB corynebacteria in wild boar and roe deer.</title>
        <authorList>
            <person name="Dangel A."/>
            <person name="Berger A."/>
            <person name="Rau J."/>
            <person name="Eisenberg T."/>
            <person name="Kampfer P."/>
            <person name="Margos G."/>
            <person name="Contzen M."/>
            <person name="Busse H.J."/>
            <person name="Konrad R."/>
            <person name="Peters M."/>
            <person name="Sting R."/>
            <person name="Sing A."/>
        </authorList>
    </citation>
    <scope>NUCLEOTIDE SEQUENCE [LARGE SCALE GENOMIC DNA]</scope>
    <source>
        <strain evidence="4 5">PO100/5</strain>
    </source>
</reference>
<dbReference type="Proteomes" id="UP000195652">
    <property type="component" value="Chromosome"/>
</dbReference>
<dbReference type="EMBL" id="CP021417">
    <property type="protein sequence ID" value="ARU46839.2"/>
    <property type="molecule type" value="Genomic_DNA"/>
</dbReference>
<dbReference type="Gene3D" id="6.10.250.2870">
    <property type="match status" value="1"/>
</dbReference>
<dbReference type="KEGG" id="csil:CBE74_10715"/>
<keyword evidence="2 4" id="KW-0418">Kinase</keyword>
<name>A0A7U5K991_9CORY</name>
<dbReference type="PANTHER" id="PTHR24421">
    <property type="entry name" value="NITRATE/NITRITE SENSOR PROTEIN NARX-RELATED"/>
    <property type="match status" value="1"/>
</dbReference>
<dbReference type="GO" id="GO:0016020">
    <property type="term" value="C:membrane"/>
    <property type="evidence" value="ECO:0007669"/>
    <property type="project" value="InterPro"/>
</dbReference>
<sequence length="282" mass="31323">MKTAIWWNSLNQYLSSFDLGSLPPALFFIANVSCAAVVIERTPALRTSVARPLSQVLPLSLAINIITLCISTAAIRITAISQSLSDDSLRTYAGVSLVALSCFSFAIAINLAQPMRYTLVFGVLTAVYIKHPTFEHQSYIVVFALVLVAGSKATAWSTQIVKQLNRTRELESQLRVHEERLRFAQELHDSLGQRIAALSLKTQIALALYKKDEHKVSAELHELEKLIQLMREDLHQVVTGYRTLCPEEELNSALSLFKSTKALVHVRGKCSLIPPHCRQIAA</sequence>
<protein>
    <submittedName>
        <fullName evidence="4">Histidine kinase</fullName>
    </submittedName>
</protein>
<evidence type="ECO:0000256" key="2">
    <source>
        <dbReference type="ARBA" id="ARBA00022777"/>
    </source>
</evidence>
<accession>A0A7U5K991</accession>
<dbReference type="InterPro" id="IPR011712">
    <property type="entry name" value="Sig_transdc_His_kin_sub3_dim/P"/>
</dbReference>
<dbReference type="PANTHER" id="PTHR24421:SF63">
    <property type="entry name" value="SENSOR HISTIDINE KINASE DESK"/>
    <property type="match status" value="1"/>
</dbReference>
<proteinExistence type="predicted"/>
<reference evidence="4 5" key="4">
    <citation type="journal article" date="2020" name="PLoS ONE">
        <title>Taxonomic classification of strain PO100/5 shows a broader geographic distribution and genetic markers of the recently described Corynebacterium silvaticum.</title>
        <authorList>
            <person name="Viana M.V.C."/>
            <person name="Profeta R."/>
            <person name="da Silva A.L."/>
            <person name="Hurtado R."/>
            <person name="Cerqueira J.C."/>
            <person name="Ribeiro B.F.S."/>
            <person name="Almeida M.O."/>
            <person name="Morais-Rodrigues F."/>
            <person name="Soares S.C."/>
            <person name="Oliveira M."/>
            <person name="Tavares L."/>
            <person name="Figueiredo H."/>
            <person name="Wattam A.R."/>
            <person name="Barh D."/>
            <person name="Ghosh P."/>
            <person name="Silva A."/>
            <person name="Azevedo V."/>
        </authorList>
    </citation>
    <scope>NUCLEOTIDE SEQUENCE [LARGE SCALE GENOMIC DNA]</scope>
    <source>
        <strain evidence="4 5">PO100/5</strain>
    </source>
</reference>
<keyword evidence="3" id="KW-0902">Two-component regulatory system</keyword>
<dbReference type="AlphaFoldDB" id="A0A7U5K991"/>
<dbReference type="Pfam" id="PF07730">
    <property type="entry name" value="HisKA_3"/>
    <property type="match status" value="1"/>
</dbReference>